<protein>
    <recommendedName>
        <fullName evidence="4">YpeB-like protein with protease inhibitory function</fullName>
    </recommendedName>
</protein>
<evidence type="ECO:0000256" key="1">
    <source>
        <dbReference type="SAM" id="SignalP"/>
    </source>
</evidence>
<comment type="caution">
    <text evidence="2">The sequence shown here is derived from an EMBL/GenBank/DDBJ whole genome shotgun (WGS) entry which is preliminary data.</text>
</comment>
<name>A0A0L8BL10_ENSAD</name>
<dbReference type="EMBL" id="LGAP01000021">
    <property type="protein sequence ID" value="KOF15224.1"/>
    <property type="molecule type" value="Genomic_DNA"/>
</dbReference>
<keyword evidence="1" id="KW-0732">Signal</keyword>
<dbReference type="Pfam" id="PF17268">
    <property type="entry name" value="DUF5334"/>
    <property type="match status" value="1"/>
</dbReference>
<reference evidence="3" key="1">
    <citation type="submission" date="2015-07" db="EMBL/GenBank/DDBJ databases">
        <title>Whole genome sequence of an Ensifer adhaerens strain isolated from a cave pool in the Wind Cave National Park.</title>
        <authorList>
            <person name="Eng W.W.H."/>
            <person name="Gan H.M."/>
            <person name="Barton H.A."/>
            <person name="Savka M.A."/>
        </authorList>
    </citation>
    <scope>NUCLEOTIDE SEQUENCE [LARGE SCALE GENOMIC DNA]</scope>
    <source>
        <strain evidence="3">SD006</strain>
    </source>
</reference>
<evidence type="ECO:0008006" key="4">
    <source>
        <dbReference type="Google" id="ProtNLM"/>
    </source>
</evidence>
<sequence>MNRVILIVLAAVLSGPAYGWDGTDTETGASIEIGKGNLVREGRDIEIYDNETGDYRDVTIEDINRHGSGVEIEVYDSESGEYRTFEMEDD</sequence>
<evidence type="ECO:0000313" key="3">
    <source>
        <dbReference type="Proteomes" id="UP000037425"/>
    </source>
</evidence>
<dbReference type="PATRIC" id="fig|106592.7.peg.3625"/>
<accession>A0A0L8BL10</accession>
<proteinExistence type="predicted"/>
<feature type="signal peptide" evidence="1">
    <location>
        <begin position="1"/>
        <end position="19"/>
    </location>
</feature>
<evidence type="ECO:0000313" key="2">
    <source>
        <dbReference type="EMBL" id="KOF15224.1"/>
    </source>
</evidence>
<organism evidence="2 3">
    <name type="scientific">Ensifer adhaerens</name>
    <name type="common">Sinorhizobium morelense</name>
    <dbReference type="NCBI Taxonomy" id="106592"/>
    <lineage>
        <taxon>Bacteria</taxon>
        <taxon>Pseudomonadati</taxon>
        <taxon>Pseudomonadota</taxon>
        <taxon>Alphaproteobacteria</taxon>
        <taxon>Hyphomicrobiales</taxon>
        <taxon>Rhizobiaceae</taxon>
        <taxon>Sinorhizobium/Ensifer group</taxon>
        <taxon>Ensifer</taxon>
    </lineage>
</organism>
<dbReference type="InterPro" id="IPR035160">
    <property type="entry name" value="DUF5334"/>
</dbReference>
<dbReference type="AlphaFoldDB" id="A0A0L8BL10"/>
<gene>
    <name evidence="2" type="ORF">AC244_24445</name>
</gene>
<dbReference type="OrthoDB" id="7063795at2"/>
<feature type="chain" id="PRO_5005581026" description="YpeB-like protein with protease inhibitory function" evidence="1">
    <location>
        <begin position="20"/>
        <end position="90"/>
    </location>
</feature>
<dbReference type="RefSeq" id="WP_053251404.1">
    <property type="nucleotide sequence ID" value="NZ_LGAP01000021.1"/>
</dbReference>
<dbReference type="Proteomes" id="UP000037425">
    <property type="component" value="Unassembled WGS sequence"/>
</dbReference>